<organism evidence="1 2">
    <name type="scientific">Rickettsia conorii (strain ATCC VR-613 / Malish 7)</name>
    <dbReference type="NCBI Taxonomy" id="272944"/>
    <lineage>
        <taxon>Bacteria</taxon>
        <taxon>Pseudomonadati</taxon>
        <taxon>Pseudomonadota</taxon>
        <taxon>Alphaproteobacteria</taxon>
        <taxon>Rickettsiales</taxon>
        <taxon>Rickettsiaceae</taxon>
        <taxon>Rickettsieae</taxon>
        <taxon>Rickettsia</taxon>
        <taxon>spotted fever group</taxon>
    </lineage>
</organism>
<dbReference type="AlphaFoldDB" id="Q92HU8"/>
<dbReference type="Proteomes" id="UP000000816">
    <property type="component" value="Chromosome"/>
</dbReference>
<accession>Q92HU8</accession>
<dbReference type="GO" id="GO:0016746">
    <property type="term" value="F:acyltransferase activity"/>
    <property type="evidence" value="ECO:0007669"/>
    <property type="project" value="UniProtKB-KW"/>
</dbReference>
<protein>
    <submittedName>
        <fullName evidence="1">Uncharacterized protein</fullName>
    </submittedName>
</protein>
<keyword evidence="1" id="KW-0012">Acyltransferase</keyword>
<dbReference type="KEGG" id="rco:RC0673"/>
<sequence>MAIQKIIKKFCKLEFFTGLLHQLLCNFLVMTGKPVYATMLARNNDIYLYLAMQK</sequence>
<gene>
    <name evidence="1" type="ordered locus">RC0673</name>
</gene>
<evidence type="ECO:0000313" key="2">
    <source>
        <dbReference type="Proteomes" id="UP000000816"/>
    </source>
</evidence>
<dbReference type="HOGENOM" id="CLU_3047507_0_0_5"/>
<proteinExistence type="predicted"/>
<reference evidence="1 2" key="1">
    <citation type="journal article" date="2001" name="Science">
        <title>Mechanisms of evolution in Rickettsia conorii and R. prowazekii.</title>
        <authorList>
            <person name="Ogata H."/>
            <person name="Audic S."/>
            <person name="Renesto-Audiffren P."/>
            <person name="Fournier P.-E."/>
            <person name="Barbe V."/>
            <person name="Samson D."/>
            <person name="Roux V."/>
            <person name="Cossart P."/>
            <person name="Weissenbach J."/>
            <person name="Claverie J.-M."/>
            <person name="Raoult D."/>
        </authorList>
    </citation>
    <scope>NUCLEOTIDE SEQUENCE [LARGE SCALE GENOMIC DNA]</scope>
    <source>
        <strain evidence="2">ATCC VR-613 / Malish 7</strain>
    </source>
</reference>
<dbReference type="PIR" id="A97784">
    <property type="entry name" value="A97784"/>
</dbReference>
<dbReference type="EMBL" id="AE006914">
    <property type="protein sequence ID" value="AAL03211.1"/>
    <property type="molecule type" value="Genomic_DNA"/>
</dbReference>
<name>Q92HU8_RICCN</name>
<evidence type="ECO:0000313" key="1">
    <source>
        <dbReference type="EMBL" id="AAL03211.1"/>
    </source>
</evidence>
<keyword evidence="1" id="KW-0808">Transferase</keyword>